<dbReference type="EMBL" id="KB007857">
    <property type="protein sequence ID" value="ELR23389.1"/>
    <property type="molecule type" value="Genomic_DNA"/>
</dbReference>
<dbReference type="OrthoDB" id="31129at2759"/>
<sequence>MPRPCYAVPAAAVVLAVLFLARCSHGLPWEDVARAAEKDDLHLRQQSAHSSGALREVRGLTVPPCPVHPKPVAQQFISQSFMPDRLKQALKSVDAMMSSALQARGITAASLGVVYDQELIWQQGYGRIDPASSYSPPVDAHTIFRVGSVTKLVTTLMLFKLRDAGMLSLDDPIHLYVPQLKWASPFKGNPGITWRSLAGQTSGLGGATPCNFFTLWEPILGDACDISNEEAWKRVSSSPPTVPMWEMPHYADSAYAILGRALESVVQMPYEDWVKENIFKPLGMDSSFMAYDGWSDMAKRVPPGMEGNFTYPSFVAQVDLRWARPTGNMYSSTADLAKLASVFMVGQGEPQNALGIYSSSLREMMTPSFINDDRVSAYGYPFEMYHTSALGAGLPDYWLRGKAGTMPGYFSKVIIVPEIKMAVIAQGNSHVSTWDVLATLIPAFDQTLWDLQPLPTNPGNLTAYEGTYVASALLEYQPASPTPPLKQNTTFCLTRLFFSSLLVANATVVADTANHQLLVYISVGGMASPSKSVTVVNAVWQEGNSFLMLNTMGRGQSCLSLESGYTNILMTFHEQKPWLGGPSFVASLAIPSDPFYGWTFTKQ</sequence>
<dbReference type="PANTHER" id="PTHR22935:SF95">
    <property type="entry name" value="BETA-LACTAMASE-LIKE 1-RELATED"/>
    <property type="match status" value="1"/>
</dbReference>
<accession>L8HCW1</accession>
<keyword evidence="5" id="KW-1185">Reference proteome</keyword>
<evidence type="ECO:0000256" key="1">
    <source>
        <dbReference type="ARBA" id="ARBA00038473"/>
    </source>
</evidence>
<dbReference type="VEuPathDB" id="AmoebaDB:ACA1_069740"/>
<evidence type="ECO:0000313" key="4">
    <source>
        <dbReference type="EMBL" id="ELR23389.1"/>
    </source>
</evidence>
<dbReference type="InterPro" id="IPR012338">
    <property type="entry name" value="Beta-lactam/transpept-like"/>
</dbReference>
<dbReference type="InterPro" id="IPR001466">
    <property type="entry name" value="Beta-lactam-related"/>
</dbReference>
<feature type="chain" id="PRO_5003990997" evidence="2">
    <location>
        <begin position="27"/>
        <end position="603"/>
    </location>
</feature>
<dbReference type="SUPFAM" id="SSF56601">
    <property type="entry name" value="beta-lactamase/transpeptidase-like"/>
    <property type="match status" value="1"/>
</dbReference>
<evidence type="ECO:0000313" key="5">
    <source>
        <dbReference type="Proteomes" id="UP000011083"/>
    </source>
</evidence>
<dbReference type="AlphaFoldDB" id="L8HCW1"/>
<proteinExistence type="inferred from homology"/>
<dbReference type="OMA" id="PINEYTI"/>
<dbReference type="Proteomes" id="UP000011083">
    <property type="component" value="Unassembled WGS sequence"/>
</dbReference>
<name>L8HCW1_ACACF</name>
<reference evidence="4 5" key="1">
    <citation type="journal article" date="2013" name="Genome Biol.">
        <title>Genome of Acanthamoeba castellanii highlights extensive lateral gene transfer and early evolution of tyrosine kinase signaling.</title>
        <authorList>
            <person name="Clarke M."/>
            <person name="Lohan A.J."/>
            <person name="Liu B."/>
            <person name="Lagkouvardos I."/>
            <person name="Roy S."/>
            <person name="Zafar N."/>
            <person name="Bertelli C."/>
            <person name="Schilde C."/>
            <person name="Kianianmomeni A."/>
            <person name="Burglin T.R."/>
            <person name="Frech C."/>
            <person name="Turcotte B."/>
            <person name="Kopec K.O."/>
            <person name="Synnott J.M."/>
            <person name="Choo C."/>
            <person name="Paponov I."/>
            <person name="Finkler A."/>
            <person name="Soon Heng Tan C."/>
            <person name="Hutchins A.P."/>
            <person name="Weinmeier T."/>
            <person name="Rattei T."/>
            <person name="Chu J.S."/>
            <person name="Gimenez G."/>
            <person name="Irimia M."/>
            <person name="Rigden D.J."/>
            <person name="Fitzpatrick D.A."/>
            <person name="Lorenzo-Morales J."/>
            <person name="Bateman A."/>
            <person name="Chiu C.H."/>
            <person name="Tang P."/>
            <person name="Hegemann P."/>
            <person name="Fromm H."/>
            <person name="Raoult D."/>
            <person name="Greub G."/>
            <person name="Miranda-Saavedra D."/>
            <person name="Chen N."/>
            <person name="Nash P."/>
            <person name="Ginger M.L."/>
            <person name="Horn M."/>
            <person name="Schaap P."/>
            <person name="Caler L."/>
            <person name="Loftus B."/>
        </authorList>
    </citation>
    <scope>NUCLEOTIDE SEQUENCE [LARGE SCALE GENOMIC DNA]</scope>
    <source>
        <strain evidence="4 5">Neff</strain>
    </source>
</reference>
<dbReference type="Pfam" id="PF00144">
    <property type="entry name" value="Beta-lactamase"/>
    <property type="match status" value="1"/>
</dbReference>
<feature type="domain" description="Beta-lactamase-related" evidence="3">
    <location>
        <begin position="94"/>
        <end position="432"/>
    </location>
</feature>
<dbReference type="Gene3D" id="3.40.710.10">
    <property type="entry name" value="DD-peptidase/beta-lactamase superfamily"/>
    <property type="match status" value="1"/>
</dbReference>
<feature type="signal peptide" evidence="2">
    <location>
        <begin position="1"/>
        <end position="26"/>
    </location>
</feature>
<comment type="similarity">
    <text evidence="1">Belongs to the beta-lactamase family.</text>
</comment>
<organism evidence="4 5">
    <name type="scientific">Acanthamoeba castellanii (strain ATCC 30010 / Neff)</name>
    <dbReference type="NCBI Taxonomy" id="1257118"/>
    <lineage>
        <taxon>Eukaryota</taxon>
        <taxon>Amoebozoa</taxon>
        <taxon>Discosea</taxon>
        <taxon>Longamoebia</taxon>
        <taxon>Centramoebida</taxon>
        <taxon>Acanthamoebidae</taxon>
        <taxon>Acanthamoeba</taxon>
    </lineage>
</organism>
<evidence type="ECO:0000256" key="2">
    <source>
        <dbReference type="SAM" id="SignalP"/>
    </source>
</evidence>
<evidence type="ECO:0000259" key="3">
    <source>
        <dbReference type="Pfam" id="PF00144"/>
    </source>
</evidence>
<keyword evidence="2" id="KW-0732">Signal</keyword>
<dbReference type="STRING" id="1257118.L8HCW1"/>
<dbReference type="InterPro" id="IPR051478">
    <property type="entry name" value="Beta-lactamase-like_AB/R"/>
</dbReference>
<dbReference type="GeneID" id="14924363"/>
<dbReference type="PANTHER" id="PTHR22935">
    <property type="entry name" value="PENICILLIN-BINDING PROTEIN"/>
    <property type="match status" value="1"/>
</dbReference>
<dbReference type="KEGG" id="acan:ACA1_069740"/>
<gene>
    <name evidence="4" type="ORF">ACA1_069740</name>
</gene>
<protein>
    <submittedName>
        <fullName evidence="4">Betalactamase</fullName>
    </submittedName>
</protein>
<dbReference type="RefSeq" id="XP_004352917.1">
    <property type="nucleotide sequence ID" value="XM_004352865.1"/>
</dbReference>